<keyword evidence="2" id="KW-1185">Reference proteome</keyword>
<proteinExistence type="predicted"/>
<organism evidence="1 2">
    <name type="scientific">Senna tora</name>
    <dbReference type="NCBI Taxonomy" id="362788"/>
    <lineage>
        <taxon>Eukaryota</taxon>
        <taxon>Viridiplantae</taxon>
        <taxon>Streptophyta</taxon>
        <taxon>Embryophyta</taxon>
        <taxon>Tracheophyta</taxon>
        <taxon>Spermatophyta</taxon>
        <taxon>Magnoliopsida</taxon>
        <taxon>eudicotyledons</taxon>
        <taxon>Gunneridae</taxon>
        <taxon>Pentapetalae</taxon>
        <taxon>rosids</taxon>
        <taxon>fabids</taxon>
        <taxon>Fabales</taxon>
        <taxon>Fabaceae</taxon>
        <taxon>Caesalpinioideae</taxon>
        <taxon>Cassia clade</taxon>
        <taxon>Senna</taxon>
    </lineage>
</organism>
<accession>A0A834TMS1</accession>
<dbReference type="AlphaFoldDB" id="A0A834TMS1"/>
<evidence type="ECO:0000313" key="1">
    <source>
        <dbReference type="EMBL" id="KAF7824342.1"/>
    </source>
</evidence>
<evidence type="ECO:0000313" key="2">
    <source>
        <dbReference type="Proteomes" id="UP000634136"/>
    </source>
</evidence>
<dbReference type="EMBL" id="JAAIUW010000007">
    <property type="protein sequence ID" value="KAF7824342.1"/>
    <property type="molecule type" value="Genomic_DNA"/>
</dbReference>
<comment type="caution">
    <text evidence="1">The sequence shown here is derived from an EMBL/GenBank/DDBJ whole genome shotgun (WGS) entry which is preliminary data.</text>
</comment>
<dbReference type="Proteomes" id="UP000634136">
    <property type="component" value="Unassembled WGS sequence"/>
</dbReference>
<sequence length="37" mass="3904">MGYLRRTKSRVSDNGSVFAASATAWMAATVANRDGGQ</sequence>
<reference evidence="1" key="1">
    <citation type="submission" date="2020-09" db="EMBL/GenBank/DDBJ databases">
        <title>Genome-Enabled Discovery of Anthraquinone Biosynthesis in Senna tora.</title>
        <authorList>
            <person name="Kang S.-H."/>
            <person name="Pandey R.P."/>
            <person name="Lee C.-M."/>
            <person name="Sim J.-S."/>
            <person name="Jeong J.-T."/>
            <person name="Choi B.-S."/>
            <person name="Jung M."/>
            <person name="Ginzburg D."/>
            <person name="Zhao K."/>
            <person name="Won S.Y."/>
            <person name="Oh T.-J."/>
            <person name="Yu Y."/>
            <person name="Kim N.-H."/>
            <person name="Lee O.R."/>
            <person name="Lee T.-H."/>
            <person name="Bashyal P."/>
            <person name="Kim T.-S."/>
            <person name="Lee W.-H."/>
            <person name="Kawkins C."/>
            <person name="Kim C.-K."/>
            <person name="Kim J.S."/>
            <person name="Ahn B.O."/>
            <person name="Rhee S.Y."/>
            <person name="Sohng J.K."/>
        </authorList>
    </citation>
    <scope>NUCLEOTIDE SEQUENCE</scope>
    <source>
        <tissue evidence="1">Leaf</tissue>
    </source>
</reference>
<protein>
    <submittedName>
        <fullName evidence="1">Uncharacterized protein</fullName>
    </submittedName>
</protein>
<name>A0A834TMS1_9FABA</name>
<gene>
    <name evidence="1" type="ORF">G2W53_022486</name>
</gene>